<keyword evidence="7" id="KW-0915">Sodium</keyword>
<keyword evidence="10" id="KW-0739">Sodium transport</keyword>
<feature type="transmembrane region" description="Helical" evidence="13">
    <location>
        <begin position="438"/>
        <end position="458"/>
    </location>
</feature>
<comment type="similarity">
    <text evidence="2 11">Belongs to the sodium:solute symporter (SSF) (TC 2.A.21) family.</text>
</comment>
<feature type="transmembrane region" description="Helical" evidence="13">
    <location>
        <begin position="189"/>
        <end position="213"/>
    </location>
</feature>
<dbReference type="AlphaFoldDB" id="A0A8B8GEK8"/>
<dbReference type="PANTHER" id="PTHR42985">
    <property type="entry name" value="SODIUM-COUPLED MONOCARBOXYLATE TRANSPORTER"/>
    <property type="match status" value="1"/>
</dbReference>
<reference evidence="15" key="1">
    <citation type="submission" date="2025-08" db="UniProtKB">
        <authorList>
            <consortium name="RefSeq"/>
        </authorList>
    </citation>
    <scope>IDENTIFICATION</scope>
    <source>
        <tissue evidence="15">Whole body</tissue>
    </source>
</reference>
<evidence type="ECO:0000256" key="4">
    <source>
        <dbReference type="ARBA" id="ARBA00022475"/>
    </source>
</evidence>
<feature type="compositionally biased region" description="Polar residues" evidence="12">
    <location>
        <begin position="588"/>
        <end position="599"/>
    </location>
</feature>
<proteinExistence type="inferred from homology"/>
<keyword evidence="6 13" id="KW-1133">Transmembrane helix</keyword>
<feature type="region of interest" description="Disordered" evidence="12">
    <location>
        <begin position="588"/>
        <end position="609"/>
    </location>
</feature>
<protein>
    <submittedName>
        <fullName evidence="15">Sodium-coupled monocarboxylate transporter 2 isoform X1</fullName>
    </submittedName>
</protein>
<dbReference type="GO" id="GO:0006814">
    <property type="term" value="P:sodium ion transport"/>
    <property type="evidence" value="ECO:0007669"/>
    <property type="project" value="UniProtKB-KW"/>
</dbReference>
<dbReference type="Proteomes" id="UP000694846">
    <property type="component" value="Unplaced"/>
</dbReference>
<evidence type="ECO:0000313" key="14">
    <source>
        <dbReference type="Proteomes" id="UP000694846"/>
    </source>
</evidence>
<feature type="transmembrane region" description="Helical" evidence="13">
    <location>
        <begin position="233"/>
        <end position="254"/>
    </location>
</feature>
<evidence type="ECO:0000256" key="6">
    <source>
        <dbReference type="ARBA" id="ARBA00022989"/>
    </source>
</evidence>
<keyword evidence="9 13" id="KW-0472">Membrane</keyword>
<dbReference type="GO" id="GO:0015293">
    <property type="term" value="F:symporter activity"/>
    <property type="evidence" value="ECO:0007669"/>
    <property type="project" value="TreeGrafter"/>
</dbReference>
<sequence>MQSIIFDYVVFLLLIGLSFAVLIYSKISGPKEQTKADYVFASKGSVSMGAMLLSIARGFLGVKVFLGYPSEFYYRGSGMWETLYGMSLAFPLVLYFFLPVYFNLGITSVYQYLDMRFKSRLVRRLASATYFIRSVLNLGVTVFTPCVALKTVMGLPYWFSIVLITSIAIVFTLLGGLRSAILADAVQSLVMIGCSVVIIVHGFFIAKGPLNVFNVTKERDRLDFFNLDMDPTIRVSTISATLGQLFMSLSMFGCQQNFVQRYFSMDSQKQVEKALWLTIPLMIFLFSLSWIVGMVIFTVYADCDPRALGYISEIDEIVPFYIGDKFFFLPGFMGLVLASLFNSGLSILVSNLNSLSTVAWEDFISQIPIFKNTSEKNQLRCIKIISVISGFIVMGIAFIVAHSSGVIDASQLMTSATSGPLLGVFVLAMFFPSTNWKGAAAGMIASHLITLFVVIGSLSNAKEINYLPVSTDGCTNTTFSSHIEPFFEQQYELYKTGSLNRTYADLGVSSVQSAPGAQSSTTGDILTALYSITYMYYSLMGTFVTVFVGVIVSYVTGSSAERRSCAASDRRNARNVYTLCARDRTSKFSNANEAEQSTEQGDRKGSGRARIRTDLLSIGPIGGVR</sequence>
<dbReference type="GeneID" id="112691314"/>
<name>A0A8B8GEK8_9HEMI</name>
<evidence type="ECO:0000256" key="8">
    <source>
        <dbReference type="ARBA" id="ARBA00023065"/>
    </source>
</evidence>
<dbReference type="Gene3D" id="1.20.1730.10">
    <property type="entry name" value="Sodium/glucose cotransporter"/>
    <property type="match status" value="1"/>
</dbReference>
<dbReference type="OrthoDB" id="6132759at2759"/>
<evidence type="ECO:0000256" key="5">
    <source>
        <dbReference type="ARBA" id="ARBA00022692"/>
    </source>
</evidence>
<evidence type="ECO:0000256" key="2">
    <source>
        <dbReference type="ARBA" id="ARBA00006434"/>
    </source>
</evidence>
<comment type="subcellular location">
    <subcellularLocation>
        <location evidence="1">Cell membrane</location>
        <topology evidence="1">Multi-pass membrane protein</topology>
    </subcellularLocation>
</comment>
<dbReference type="PANTHER" id="PTHR42985:SF2">
    <property type="entry name" value="SODIUM-DEPENDENT MULTIVITAMIN TRANSPORTER"/>
    <property type="match status" value="1"/>
</dbReference>
<feature type="transmembrane region" description="Helical" evidence="13">
    <location>
        <begin position="88"/>
        <end position="110"/>
    </location>
</feature>
<evidence type="ECO:0000256" key="7">
    <source>
        <dbReference type="ARBA" id="ARBA00023053"/>
    </source>
</evidence>
<accession>A0A8B8GEK8</accession>
<dbReference type="NCBIfam" id="TIGR00813">
    <property type="entry name" value="sss"/>
    <property type="match status" value="1"/>
</dbReference>
<dbReference type="Pfam" id="PF00474">
    <property type="entry name" value="SSF"/>
    <property type="match status" value="1"/>
</dbReference>
<evidence type="ECO:0000256" key="3">
    <source>
        <dbReference type="ARBA" id="ARBA00022448"/>
    </source>
</evidence>
<keyword evidence="4" id="KW-1003">Cell membrane</keyword>
<feature type="transmembrane region" description="Helical" evidence="13">
    <location>
        <begin position="157"/>
        <end position="177"/>
    </location>
</feature>
<feature type="transmembrane region" description="Helical" evidence="13">
    <location>
        <begin position="412"/>
        <end position="431"/>
    </location>
</feature>
<keyword evidence="14" id="KW-1185">Reference proteome</keyword>
<feature type="transmembrane region" description="Helical" evidence="13">
    <location>
        <begin position="130"/>
        <end position="151"/>
    </location>
</feature>
<keyword evidence="5 13" id="KW-0812">Transmembrane</keyword>
<organism evidence="14 15">
    <name type="scientific">Sipha flava</name>
    <name type="common">yellow sugarcane aphid</name>
    <dbReference type="NCBI Taxonomy" id="143950"/>
    <lineage>
        <taxon>Eukaryota</taxon>
        <taxon>Metazoa</taxon>
        <taxon>Ecdysozoa</taxon>
        <taxon>Arthropoda</taxon>
        <taxon>Hexapoda</taxon>
        <taxon>Insecta</taxon>
        <taxon>Pterygota</taxon>
        <taxon>Neoptera</taxon>
        <taxon>Paraneoptera</taxon>
        <taxon>Hemiptera</taxon>
        <taxon>Sternorrhyncha</taxon>
        <taxon>Aphidomorpha</taxon>
        <taxon>Aphidoidea</taxon>
        <taxon>Aphididae</taxon>
        <taxon>Sipha</taxon>
    </lineage>
</organism>
<evidence type="ECO:0000256" key="12">
    <source>
        <dbReference type="SAM" id="MobiDB-lite"/>
    </source>
</evidence>
<feature type="transmembrane region" description="Helical" evidence="13">
    <location>
        <begin position="275"/>
        <end position="300"/>
    </location>
</feature>
<evidence type="ECO:0000313" key="15">
    <source>
        <dbReference type="RefSeq" id="XP_025421265.1"/>
    </source>
</evidence>
<feature type="transmembrane region" description="Helical" evidence="13">
    <location>
        <begin position="46"/>
        <end position="68"/>
    </location>
</feature>
<feature type="transmembrane region" description="Helical" evidence="13">
    <location>
        <begin position="534"/>
        <end position="555"/>
    </location>
</feature>
<feature type="transmembrane region" description="Helical" evidence="13">
    <location>
        <begin position="6"/>
        <end position="25"/>
    </location>
</feature>
<evidence type="ECO:0000256" key="9">
    <source>
        <dbReference type="ARBA" id="ARBA00023136"/>
    </source>
</evidence>
<evidence type="ECO:0000256" key="11">
    <source>
        <dbReference type="RuleBase" id="RU362091"/>
    </source>
</evidence>
<dbReference type="RefSeq" id="XP_025421265.1">
    <property type="nucleotide sequence ID" value="XM_025565480.1"/>
</dbReference>
<dbReference type="InterPro" id="IPR038377">
    <property type="entry name" value="Na/Glc_symporter_sf"/>
</dbReference>
<keyword evidence="3" id="KW-0813">Transport</keyword>
<evidence type="ECO:0000256" key="1">
    <source>
        <dbReference type="ARBA" id="ARBA00004651"/>
    </source>
</evidence>
<feature type="transmembrane region" description="Helical" evidence="13">
    <location>
        <begin position="381"/>
        <end position="400"/>
    </location>
</feature>
<dbReference type="InterPro" id="IPR001734">
    <property type="entry name" value="Na/solute_symporter"/>
</dbReference>
<dbReference type="PROSITE" id="PS50283">
    <property type="entry name" value="NA_SOLUT_SYMP_3"/>
    <property type="match status" value="1"/>
</dbReference>
<feature type="transmembrane region" description="Helical" evidence="13">
    <location>
        <begin position="326"/>
        <end position="349"/>
    </location>
</feature>
<keyword evidence="8" id="KW-0406">Ion transport</keyword>
<dbReference type="InterPro" id="IPR051163">
    <property type="entry name" value="Sodium:Solute_Symporter_SSF"/>
</dbReference>
<gene>
    <name evidence="15" type="primary">LOC112691314</name>
</gene>
<evidence type="ECO:0000256" key="13">
    <source>
        <dbReference type="SAM" id="Phobius"/>
    </source>
</evidence>
<dbReference type="GO" id="GO:0005886">
    <property type="term" value="C:plasma membrane"/>
    <property type="evidence" value="ECO:0007669"/>
    <property type="project" value="UniProtKB-SubCell"/>
</dbReference>
<evidence type="ECO:0000256" key="10">
    <source>
        <dbReference type="ARBA" id="ARBA00023201"/>
    </source>
</evidence>